<feature type="region of interest" description="Disordered" evidence="12">
    <location>
        <begin position="87"/>
        <end position="110"/>
    </location>
</feature>
<evidence type="ECO:0000256" key="6">
    <source>
        <dbReference type="ARBA" id="ARBA00022825"/>
    </source>
</evidence>
<evidence type="ECO:0000256" key="4">
    <source>
        <dbReference type="ARBA" id="ARBA00022801"/>
    </source>
</evidence>
<dbReference type="GO" id="GO:0004252">
    <property type="term" value="F:serine-type endopeptidase activity"/>
    <property type="evidence" value="ECO:0007669"/>
    <property type="project" value="UniProtKB-UniRule"/>
</dbReference>
<evidence type="ECO:0000256" key="9">
    <source>
        <dbReference type="ARBA" id="ARBA00052079"/>
    </source>
</evidence>
<dbReference type="PANTHER" id="PTHR24252:SF7">
    <property type="entry name" value="HYALIN"/>
    <property type="match status" value="1"/>
</dbReference>
<feature type="domain" description="Clip" evidence="14">
    <location>
        <begin position="15"/>
        <end position="69"/>
    </location>
</feature>
<dbReference type="PROSITE" id="PS50240">
    <property type="entry name" value="TRYPSIN_DOM"/>
    <property type="match status" value="1"/>
</dbReference>
<dbReference type="InterPro" id="IPR043504">
    <property type="entry name" value="Peptidase_S1_PA_chymotrypsin"/>
</dbReference>
<comment type="subcellular location">
    <subcellularLocation>
        <location evidence="11">Secreted</location>
    </subcellularLocation>
</comment>
<comment type="caution">
    <text evidence="15">The sequence shown here is derived from an EMBL/GenBank/DDBJ whole genome shotgun (WGS) entry which is preliminary data.</text>
</comment>
<protein>
    <recommendedName>
        <fullName evidence="11">CLIP domain-containing serine protease</fullName>
        <ecNumber evidence="10">3.4.21.-</ecNumber>
    </recommendedName>
</protein>
<keyword evidence="3" id="KW-0732">Signal</keyword>
<keyword evidence="4 10" id="KW-0378">Hydrolase</keyword>
<dbReference type="PRINTS" id="PR00722">
    <property type="entry name" value="CHYMOTRYPSIN"/>
</dbReference>
<evidence type="ECO:0000313" key="16">
    <source>
        <dbReference type="Proteomes" id="UP001367676"/>
    </source>
</evidence>
<evidence type="ECO:0000259" key="13">
    <source>
        <dbReference type="PROSITE" id="PS50240"/>
    </source>
</evidence>
<name>A0AAN9TPR0_9HEMI</name>
<dbReference type="Proteomes" id="UP001367676">
    <property type="component" value="Unassembled WGS sequence"/>
</dbReference>
<dbReference type="Pfam" id="PF00089">
    <property type="entry name" value="Trypsin"/>
    <property type="match status" value="1"/>
</dbReference>
<keyword evidence="16" id="KW-1185">Reference proteome</keyword>
<evidence type="ECO:0000256" key="8">
    <source>
        <dbReference type="ARBA" id="ARBA00024195"/>
    </source>
</evidence>
<sequence length="426" mass="47218">MVHPLRRLEVNGYPTCITSDNTPGSCVELKHCKKLNDLVANKIARTAQTEEFFRKNKCGWSNNEPMVCCADLRTSSVDVNKRFDQVAPQTSPSLRRTKTKPADCGKSSKNHERVFGGRPAELGSWPWMVALGYRKWSDPTINYRCGASLIADEWLLTAAHCVVDTSPLQLTTARLGDLDLDDSVVDNASPVDVPIESSSVFPHPKYLDDRRNFDIALLRLKNPVQFTNLTTPICLFSGSTYEKDEFYKKKSPYVIGWGITETGTVPTKLREVSVNIQDLKKCSDKYSRIGGKTFTDNLLCAGEPGKDSCQGDSGGPLIFVNTTEVRFYLGGVVSAGKECATDYPGLYTKVAKFTSWINESNNNQREETLKKRFQGGREDADDDARVHPPITAPTDANITCVLGILRHAVRMVADKLNIGTTTVYSI</sequence>
<dbReference type="PROSITE" id="PS00134">
    <property type="entry name" value="TRYPSIN_HIS"/>
    <property type="match status" value="1"/>
</dbReference>
<dbReference type="GO" id="GO:0042381">
    <property type="term" value="P:hemolymph coagulation"/>
    <property type="evidence" value="ECO:0007669"/>
    <property type="project" value="UniProtKB-KW"/>
</dbReference>
<dbReference type="CDD" id="cd00190">
    <property type="entry name" value="Tryp_SPc"/>
    <property type="match status" value="1"/>
</dbReference>
<dbReference type="GO" id="GO:0006508">
    <property type="term" value="P:proteolysis"/>
    <property type="evidence" value="ECO:0007669"/>
    <property type="project" value="UniProtKB-KW"/>
</dbReference>
<dbReference type="SMART" id="SM00020">
    <property type="entry name" value="Tryp_SPc"/>
    <property type="match status" value="1"/>
</dbReference>
<keyword evidence="11" id="KW-0964">Secreted</keyword>
<dbReference type="AlphaFoldDB" id="A0AAN9TPR0"/>
<dbReference type="PROSITE" id="PS51888">
    <property type="entry name" value="CLIP"/>
    <property type="match status" value="1"/>
</dbReference>
<accession>A0AAN9TPR0</accession>
<keyword evidence="2 10" id="KW-0645">Protease</keyword>
<evidence type="ECO:0000256" key="1">
    <source>
        <dbReference type="ARBA" id="ARBA00022659"/>
    </source>
</evidence>
<proteinExistence type="inferred from homology"/>
<dbReference type="InterPro" id="IPR022700">
    <property type="entry name" value="CLIP"/>
</dbReference>
<evidence type="ECO:0000256" key="3">
    <source>
        <dbReference type="ARBA" id="ARBA00022729"/>
    </source>
</evidence>
<keyword evidence="5" id="KW-0353">Hemolymph clotting</keyword>
<dbReference type="InterPro" id="IPR018114">
    <property type="entry name" value="TRYPSIN_HIS"/>
</dbReference>
<keyword evidence="6 10" id="KW-0720">Serine protease</keyword>
<dbReference type="Gene3D" id="2.40.10.10">
    <property type="entry name" value="Trypsin-like serine proteases"/>
    <property type="match status" value="1"/>
</dbReference>
<dbReference type="FunFam" id="2.40.10.10:FF:000120">
    <property type="entry name" value="Putative serine protease"/>
    <property type="match status" value="1"/>
</dbReference>
<dbReference type="SUPFAM" id="SSF50494">
    <property type="entry name" value="Trypsin-like serine proteases"/>
    <property type="match status" value="1"/>
</dbReference>
<evidence type="ECO:0000256" key="12">
    <source>
        <dbReference type="SAM" id="MobiDB-lite"/>
    </source>
</evidence>
<comment type="catalytic activity">
    <reaction evidence="9">
        <text>Selective cleavage of 103-Arg-|-Ser-104 and 124-Ile-|-Ile-125 bonds in Limulus clotting factor B to form activated factor B. Cleavage of -Pro-Arg-|-Xaa- bonds in synthetic substrates.</text>
        <dbReference type="EC" id="3.4.21.84"/>
    </reaction>
</comment>
<gene>
    <name evidence="15" type="ORF">V9T40_009043</name>
</gene>
<dbReference type="InterPro" id="IPR001314">
    <property type="entry name" value="Peptidase_S1A"/>
</dbReference>
<dbReference type="GO" id="GO:0005576">
    <property type="term" value="C:extracellular region"/>
    <property type="evidence" value="ECO:0007669"/>
    <property type="project" value="UniProtKB-SubCell"/>
</dbReference>
<reference evidence="15 16" key="1">
    <citation type="submission" date="2024-03" db="EMBL/GenBank/DDBJ databases">
        <title>Adaptation during the transition from Ophiocordyceps entomopathogen to insect associate is accompanied by gene loss and intensified selection.</title>
        <authorList>
            <person name="Ward C.M."/>
            <person name="Onetto C.A."/>
            <person name="Borneman A.R."/>
        </authorList>
    </citation>
    <scope>NUCLEOTIDE SEQUENCE [LARGE SCALE GENOMIC DNA]</scope>
    <source>
        <strain evidence="15">AWRI1</strain>
        <tissue evidence="15">Single Adult Female</tissue>
    </source>
</reference>
<evidence type="ECO:0000256" key="11">
    <source>
        <dbReference type="RuleBase" id="RU366078"/>
    </source>
</evidence>
<keyword evidence="1" id="KW-0768">Sushi</keyword>
<evidence type="ECO:0000256" key="7">
    <source>
        <dbReference type="ARBA" id="ARBA00023157"/>
    </source>
</evidence>
<evidence type="ECO:0000256" key="10">
    <source>
        <dbReference type="RuleBase" id="RU363034"/>
    </source>
</evidence>
<dbReference type="InterPro" id="IPR009003">
    <property type="entry name" value="Peptidase_S1_PA"/>
</dbReference>
<dbReference type="EMBL" id="JBBCAQ010000010">
    <property type="protein sequence ID" value="KAK7601602.1"/>
    <property type="molecule type" value="Genomic_DNA"/>
</dbReference>
<keyword evidence="7" id="KW-1015">Disulfide bond</keyword>
<comment type="similarity">
    <text evidence="8 11">Belongs to the peptidase S1 family. CLIP subfamily.</text>
</comment>
<dbReference type="Pfam" id="PF12032">
    <property type="entry name" value="CLIP"/>
    <property type="match status" value="1"/>
</dbReference>
<dbReference type="PROSITE" id="PS00135">
    <property type="entry name" value="TRYPSIN_SER"/>
    <property type="match status" value="1"/>
</dbReference>
<comment type="domain">
    <text evidence="11">The clip domain consists of 35-55 residues which are 'knitted' together usually by 3 conserved disulfide bonds forming a clip-like compact structure.</text>
</comment>
<dbReference type="InterPro" id="IPR033116">
    <property type="entry name" value="TRYPSIN_SER"/>
</dbReference>
<evidence type="ECO:0000313" key="15">
    <source>
        <dbReference type="EMBL" id="KAK7601602.1"/>
    </source>
</evidence>
<dbReference type="InterPro" id="IPR038565">
    <property type="entry name" value="CLIP_sf"/>
</dbReference>
<dbReference type="InterPro" id="IPR001254">
    <property type="entry name" value="Trypsin_dom"/>
</dbReference>
<feature type="domain" description="Peptidase S1" evidence="13">
    <location>
        <begin position="114"/>
        <end position="362"/>
    </location>
</feature>
<evidence type="ECO:0000259" key="14">
    <source>
        <dbReference type="PROSITE" id="PS51888"/>
    </source>
</evidence>
<dbReference type="Gene3D" id="3.30.1640.30">
    <property type="match status" value="1"/>
</dbReference>
<organism evidence="15 16">
    <name type="scientific">Parthenolecanium corni</name>
    <dbReference type="NCBI Taxonomy" id="536013"/>
    <lineage>
        <taxon>Eukaryota</taxon>
        <taxon>Metazoa</taxon>
        <taxon>Ecdysozoa</taxon>
        <taxon>Arthropoda</taxon>
        <taxon>Hexapoda</taxon>
        <taxon>Insecta</taxon>
        <taxon>Pterygota</taxon>
        <taxon>Neoptera</taxon>
        <taxon>Paraneoptera</taxon>
        <taxon>Hemiptera</taxon>
        <taxon>Sternorrhyncha</taxon>
        <taxon>Coccoidea</taxon>
        <taxon>Coccidae</taxon>
        <taxon>Parthenolecanium</taxon>
    </lineage>
</organism>
<evidence type="ECO:0000256" key="5">
    <source>
        <dbReference type="ARBA" id="ARBA00022820"/>
    </source>
</evidence>
<dbReference type="PANTHER" id="PTHR24252">
    <property type="entry name" value="ACROSIN-RELATED"/>
    <property type="match status" value="1"/>
</dbReference>
<evidence type="ECO:0000256" key="2">
    <source>
        <dbReference type="ARBA" id="ARBA00022670"/>
    </source>
</evidence>
<dbReference type="SMART" id="SM00680">
    <property type="entry name" value="CLIP"/>
    <property type="match status" value="1"/>
</dbReference>
<dbReference type="EC" id="3.4.21.-" evidence="10"/>